<dbReference type="InterPro" id="IPR038573">
    <property type="entry name" value="BrnT_sf"/>
</dbReference>
<protein>
    <submittedName>
        <fullName evidence="1">BrnT family toxin</fullName>
    </submittedName>
</protein>
<dbReference type="Proteomes" id="UP001065613">
    <property type="component" value="Chromosome"/>
</dbReference>
<proteinExistence type="predicted"/>
<evidence type="ECO:0000313" key="1">
    <source>
        <dbReference type="EMBL" id="UXE59449.1"/>
    </source>
</evidence>
<dbReference type="EMBL" id="CP073041">
    <property type="protein sequence ID" value="UXE59449.1"/>
    <property type="molecule type" value="Genomic_DNA"/>
</dbReference>
<organism evidence="1">
    <name type="scientific">Woronichinia naegeliana WA131</name>
    <dbReference type="NCBI Taxonomy" id="2824559"/>
    <lineage>
        <taxon>Bacteria</taxon>
        <taxon>Bacillati</taxon>
        <taxon>Cyanobacteriota</taxon>
        <taxon>Cyanophyceae</taxon>
        <taxon>Synechococcales</taxon>
        <taxon>Coelosphaeriaceae</taxon>
        <taxon>Woronichinia</taxon>
    </lineage>
</organism>
<dbReference type="Pfam" id="PF04365">
    <property type="entry name" value="BrnT_toxin"/>
    <property type="match status" value="1"/>
</dbReference>
<name>A0A977KT81_9CYAN</name>
<sequence>MQFEWNPDKADLNLKKHGVSFNEASTVFNDLLSVTFPDPDHSYGEERYVIIGLSHTHRLLIVSHTDRGDRVRLISAREANQHERRFYETGE</sequence>
<dbReference type="Gene3D" id="3.10.450.530">
    <property type="entry name" value="Ribonuclease toxin, BrnT, of type II toxin-antitoxin system"/>
    <property type="match status" value="1"/>
</dbReference>
<accession>A0A977KT81</accession>
<dbReference type="InterPro" id="IPR007460">
    <property type="entry name" value="BrnT_toxin"/>
</dbReference>
<dbReference type="AlphaFoldDB" id="A0A977KT81"/>
<dbReference type="KEGG" id="wna:KA717_27045"/>
<gene>
    <name evidence="1" type="ORF">KA717_27045</name>
</gene>
<reference evidence="1" key="1">
    <citation type="submission" date="2021-04" db="EMBL/GenBank/DDBJ databases">
        <title>Genome sequence of Woronichinia naegeliana from Washington state freshwater lake bloom.</title>
        <authorList>
            <person name="Dreher T.W."/>
        </authorList>
    </citation>
    <scope>NUCLEOTIDE SEQUENCE</scope>
    <source>
        <strain evidence="1">WA131</strain>
    </source>
</reference>